<reference evidence="2 3" key="1">
    <citation type="journal article" date="2015" name="Genome Biol. Evol.">
        <title>Comparative Genomics of a Bacterivorous Green Alga Reveals Evolutionary Causalities and Consequences of Phago-Mixotrophic Mode of Nutrition.</title>
        <authorList>
            <person name="Burns J.A."/>
            <person name="Paasch A."/>
            <person name="Narechania A."/>
            <person name="Kim E."/>
        </authorList>
    </citation>
    <scope>NUCLEOTIDE SEQUENCE [LARGE SCALE GENOMIC DNA]</scope>
    <source>
        <strain evidence="2 3">PLY_AMNH</strain>
    </source>
</reference>
<evidence type="ECO:0000256" key="1">
    <source>
        <dbReference type="SAM" id="Phobius"/>
    </source>
</evidence>
<accession>A0AAE0FW38</accession>
<feature type="non-terminal residue" evidence="2">
    <location>
        <position position="123"/>
    </location>
</feature>
<protein>
    <submittedName>
        <fullName evidence="2">Uncharacterized protein</fullName>
    </submittedName>
</protein>
<evidence type="ECO:0000313" key="3">
    <source>
        <dbReference type="Proteomes" id="UP001190700"/>
    </source>
</evidence>
<organism evidence="2 3">
    <name type="scientific">Cymbomonas tetramitiformis</name>
    <dbReference type="NCBI Taxonomy" id="36881"/>
    <lineage>
        <taxon>Eukaryota</taxon>
        <taxon>Viridiplantae</taxon>
        <taxon>Chlorophyta</taxon>
        <taxon>Pyramimonadophyceae</taxon>
        <taxon>Pyramimonadales</taxon>
        <taxon>Pyramimonadaceae</taxon>
        <taxon>Cymbomonas</taxon>
    </lineage>
</organism>
<gene>
    <name evidence="2" type="ORF">CYMTET_24281</name>
</gene>
<keyword evidence="1" id="KW-0812">Transmembrane</keyword>
<feature type="transmembrane region" description="Helical" evidence="1">
    <location>
        <begin position="6"/>
        <end position="26"/>
    </location>
</feature>
<keyword evidence="1" id="KW-0472">Membrane</keyword>
<name>A0AAE0FW38_9CHLO</name>
<evidence type="ECO:0000313" key="2">
    <source>
        <dbReference type="EMBL" id="KAK3267146.1"/>
    </source>
</evidence>
<sequence>MLVVVVGAMVVVVMVVMSCCVVVMVVGDAGMVVGGAAGALDMAPWLQLGGTSFGGVGEFVLEGLGVSGVSLLGTDTLTSGASCARAAIMMNARSTASADRKQQVLRRAVGDRWGVVRVAAKSF</sequence>
<proteinExistence type="predicted"/>
<keyword evidence="1" id="KW-1133">Transmembrane helix</keyword>
<dbReference type="EMBL" id="LGRX02012590">
    <property type="protein sequence ID" value="KAK3267146.1"/>
    <property type="molecule type" value="Genomic_DNA"/>
</dbReference>
<comment type="caution">
    <text evidence="2">The sequence shown here is derived from an EMBL/GenBank/DDBJ whole genome shotgun (WGS) entry which is preliminary data.</text>
</comment>
<dbReference type="AlphaFoldDB" id="A0AAE0FW38"/>
<keyword evidence="3" id="KW-1185">Reference proteome</keyword>
<dbReference type="Proteomes" id="UP001190700">
    <property type="component" value="Unassembled WGS sequence"/>
</dbReference>